<evidence type="ECO:0000313" key="1">
    <source>
        <dbReference type="EMBL" id="UUZ45254.1"/>
    </source>
</evidence>
<keyword evidence="1" id="KW-0378">Hydrolase</keyword>
<evidence type="ECO:0000313" key="2">
    <source>
        <dbReference type="Proteomes" id="UP001059663"/>
    </source>
</evidence>
<protein>
    <submittedName>
        <fullName evidence="1">Fumarylacetoacetate hydrolase family protein</fullName>
    </submittedName>
</protein>
<reference evidence="1" key="1">
    <citation type="submission" date="2021-11" db="EMBL/GenBank/DDBJ databases">
        <title>Study of the species diversity of bacterial strains isolated from a unique natural object - Shulgan-Tash cave (Bashkiria).</title>
        <authorList>
            <person name="Sazanova A.L."/>
            <person name="Chirak E.R."/>
            <person name="Safronova V.I."/>
        </authorList>
    </citation>
    <scope>NUCLEOTIDE SEQUENCE</scope>
    <source>
        <strain evidence="1">P1</strain>
    </source>
</reference>
<proteinExistence type="predicted"/>
<accession>A0AC61U5J9</accession>
<organism evidence="1 2">
    <name type="scientific">Janibacter limosus</name>
    <dbReference type="NCBI Taxonomy" id="53458"/>
    <lineage>
        <taxon>Bacteria</taxon>
        <taxon>Bacillati</taxon>
        <taxon>Actinomycetota</taxon>
        <taxon>Actinomycetes</taxon>
        <taxon>Micrococcales</taxon>
        <taxon>Intrasporangiaceae</taxon>
        <taxon>Janibacter</taxon>
    </lineage>
</organism>
<dbReference type="Proteomes" id="UP001059663">
    <property type="component" value="Chromosome"/>
</dbReference>
<gene>
    <name evidence="1" type="ORF">LP422_03070</name>
</gene>
<sequence>MKIGRFSDGGDPFWAVVDLEARIVDPVEGSIRSRGPLVCADGLGTLTRSGAQRPLDGLAVLAPVEESAKVICLGATYAKHVTGLGVQSHDKPAGFWKHFDALVGPEDEIVYPEISESFDFEVELVMIVGDTLDPGDPERSILGYTVGNDTSLRDHQFGGSVTGMDMFTAKSAYRSAPLGPWIVTRDELGDGTPDLGLTLSVNGETRQSARTSEMSFGVDMLLARANARTPFVPATSSSPGPPRVSVTRTAATSSPAMSSKRPSRGSARNATPSANARRAPEALPDVHHAALRRPHGRRRRSDGPTAGGQGGHHRTPQLAPGLPRPPLRRSLPAHPQVARRGTHPRRAAGAPRCGQPGRPDVPDLPALPRGAAGRHAADQDARHGAHHR</sequence>
<name>A0AC61U5J9_9MICO</name>
<dbReference type="EMBL" id="CP087977">
    <property type="protein sequence ID" value="UUZ45254.1"/>
    <property type="molecule type" value="Genomic_DNA"/>
</dbReference>